<dbReference type="Pfam" id="PF11744">
    <property type="entry name" value="ALMT"/>
    <property type="match status" value="1"/>
</dbReference>
<comment type="similarity">
    <text evidence="2">Belongs to the aromatic acid exporter (TC 2.A.85) family.</text>
</comment>
<feature type="transmembrane region" description="Helical" evidence="10">
    <location>
        <begin position="120"/>
        <end position="139"/>
    </location>
</feature>
<dbReference type="GO" id="GO:0034220">
    <property type="term" value="P:monoatomic ion transmembrane transport"/>
    <property type="evidence" value="ECO:0007669"/>
    <property type="project" value="UniProtKB-KW"/>
</dbReference>
<keyword evidence="6" id="KW-0406">Ion transport</keyword>
<evidence type="ECO:0000256" key="6">
    <source>
        <dbReference type="ARBA" id="ARBA00023065"/>
    </source>
</evidence>
<evidence type="ECO:0000313" key="11">
    <source>
        <dbReference type="EnsemblPlants" id="cds.evm.model.05.2081"/>
    </source>
</evidence>
<keyword evidence="5 10" id="KW-1133">Transmembrane helix</keyword>
<dbReference type="AlphaFoldDB" id="A0A803PP70"/>
<feature type="region of interest" description="Disordered" evidence="9">
    <location>
        <begin position="474"/>
        <end position="504"/>
    </location>
</feature>
<feature type="transmembrane region" description="Helical" evidence="10">
    <location>
        <begin position="151"/>
        <end position="170"/>
    </location>
</feature>
<keyword evidence="12" id="KW-1185">Reference proteome</keyword>
<sequence length="504" mass="56143">MAIEKEVSGQVQWSIRINDDSTKVLAPEKGLLSKFFLGLKGLIIWIFSKPAKFFHNAWKIGCNDPRKVIHCLKVGIALTAVSFFYYMRPLYDGVGGTAMWAVMTVVVVFENTVGATLCKCLNRICGTFLAGFVAIGVHWIARHSGDKVEPFIVGVSVFILASAATFSRFIPSVKSRFDYGTMIFILTFSFVSISGYRVDKLFDLAHQRLSTIIIGTSLCILVIMTVCPIWAGQELHTLINRNMDKLGDSLDGCIADYFSGNNNKESEKSYKCVLSSKAAEDTMANFARWEPAHGRFNFRHPWNQYLEIAAAMRGCAYCIEAFNGCIKSENKAPEQLKKQLSNICLEVSSNSTSVMKELATILKTMKKSSRLDFLVEQMNTSVEELQNDLKSLPGVSTPLPLPLPENSTPKLEANDDDSSNVAASVPVSVPLMEIIPLVTLTSLLIEITVRIKSTVKSVEKLADLAHFQPMTDEKLKKSDNNKKKVIEKDQHKEEDETLRTLQRV</sequence>
<feature type="compositionally biased region" description="Basic and acidic residues" evidence="9">
    <location>
        <begin position="474"/>
        <end position="498"/>
    </location>
</feature>
<evidence type="ECO:0000256" key="5">
    <source>
        <dbReference type="ARBA" id="ARBA00022989"/>
    </source>
</evidence>
<evidence type="ECO:0000256" key="9">
    <source>
        <dbReference type="SAM" id="MobiDB-lite"/>
    </source>
</evidence>
<dbReference type="GO" id="GO:0016020">
    <property type="term" value="C:membrane"/>
    <property type="evidence" value="ECO:0007669"/>
    <property type="project" value="UniProtKB-SubCell"/>
</dbReference>
<proteinExistence type="inferred from homology"/>
<keyword evidence="4 10" id="KW-0812">Transmembrane</keyword>
<evidence type="ECO:0000256" key="10">
    <source>
        <dbReference type="SAM" id="Phobius"/>
    </source>
</evidence>
<feature type="transmembrane region" description="Helical" evidence="10">
    <location>
        <begin position="68"/>
        <end position="87"/>
    </location>
</feature>
<protein>
    <recommendedName>
        <fullName evidence="13">Aluminum-activated malate transporter 10</fullName>
    </recommendedName>
</protein>
<dbReference type="OrthoDB" id="68611at2759"/>
<keyword evidence="8" id="KW-0407">Ion channel</keyword>
<evidence type="ECO:0000256" key="3">
    <source>
        <dbReference type="ARBA" id="ARBA00022448"/>
    </source>
</evidence>
<reference evidence="11" key="2">
    <citation type="submission" date="2021-03" db="UniProtKB">
        <authorList>
            <consortium name="EnsemblPlants"/>
        </authorList>
    </citation>
    <scope>IDENTIFICATION</scope>
</reference>
<dbReference type="GO" id="GO:0015743">
    <property type="term" value="P:malate transport"/>
    <property type="evidence" value="ECO:0007669"/>
    <property type="project" value="InterPro"/>
</dbReference>
<dbReference type="EMBL" id="UZAU01000550">
    <property type="status" value="NOT_ANNOTATED_CDS"/>
    <property type="molecule type" value="Genomic_DNA"/>
</dbReference>
<feature type="transmembrane region" description="Helical" evidence="10">
    <location>
        <begin position="177"/>
        <end position="197"/>
    </location>
</feature>
<dbReference type="Proteomes" id="UP000596661">
    <property type="component" value="Chromosome 5"/>
</dbReference>
<name>A0A803PP70_CANSA</name>
<evidence type="ECO:0000256" key="4">
    <source>
        <dbReference type="ARBA" id="ARBA00022692"/>
    </source>
</evidence>
<dbReference type="EnsemblPlants" id="evm.model.05.2081">
    <property type="protein sequence ID" value="cds.evm.model.05.2081"/>
    <property type="gene ID" value="evm.TU.05.2081"/>
</dbReference>
<feature type="region of interest" description="Disordered" evidence="9">
    <location>
        <begin position="393"/>
        <end position="419"/>
    </location>
</feature>
<dbReference type="OMA" id="FYFMHPL"/>
<evidence type="ECO:0000256" key="2">
    <source>
        <dbReference type="ARBA" id="ARBA00007079"/>
    </source>
</evidence>
<reference evidence="11" key="1">
    <citation type="submission" date="2018-11" db="EMBL/GenBank/DDBJ databases">
        <authorList>
            <person name="Grassa J C."/>
        </authorList>
    </citation>
    <scope>NUCLEOTIDE SEQUENCE [LARGE SCALE GENOMIC DNA]</scope>
</reference>
<evidence type="ECO:0008006" key="13">
    <source>
        <dbReference type="Google" id="ProtNLM"/>
    </source>
</evidence>
<feature type="transmembrane region" description="Helical" evidence="10">
    <location>
        <begin position="93"/>
        <end position="113"/>
    </location>
</feature>
<organism evidence="11 12">
    <name type="scientific">Cannabis sativa</name>
    <name type="common">Hemp</name>
    <name type="synonym">Marijuana</name>
    <dbReference type="NCBI Taxonomy" id="3483"/>
    <lineage>
        <taxon>Eukaryota</taxon>
        <taxon>Viridiplantae</taxon>
        <taxon>Streptophyta</taxon>
        <taxon>Embryophyta</taxon>
        <taxon>Tracheophyta</taxon>
        <taxon>Spermatophyta</taxon>
        <taxon>Magnoliopsida</taxon>
        <taxon>eudicotyledons</taxon>
        <taxon>Gunneridae</taxon>
        <taxon>Pentapetalae</taxon>
        <taxon>rosids</taxon>
        <taxon>fabids</taxon>
        <taxon>Rosales</taxon>
        <taxon>Cannabaceae</taxon>
        <taxon>Cannabis</taxon>
    </lineage>
</organism>
<accession>A0A803PP70</accession>
<dbReference type="InterPro" id="IPR020966">
    <property type="entry name" value="ALMT"/>
</dbReference>
<dbReference type="PANTHER" id="PTHR31086">
    <property type="entry name" value="ALUMINUM-ACTIVATED MALATE TRANSPORTER 10"/>
    <property type="match status" value="1"/>
</dbReference>
<evidence type="ECO:0000256" key="8">
    <source>
        <dbReference type="ARBA" id="ARBA00023303"/>
    </source>
</evidence>
<evidence type="ECO:0000256" key="7">
    <source>
        <dbReference type="ARBA" id="ARBA00023136"/>
    </source>
</evidence>
<evidence type="ECO:0000313" key="12">
    <source>
        <dbReference type="Proteomes" id="UP000596661"/>
    </source>
</evidence>
<keyword evidence="3" id="KW-0813">Transport</keyword>
<comment type="subcellular location">
    <subcellularLocation>
        <location evidence="1">Membrane</location>
        <topology evidence="1">Multi-pass membrane protein</topology>
    </subcellularLocation>
</comment>
<dbReference type="Gramene" id="evm.model.05.2081">
    <property type="protein sequence ID" value="cds.evm.model.05.2081"/>
    <property type="gene ID" value="evm.TU.05.2081"/>
</dbReference>
<keyword evidence="7 10" id="KW-0472">Membrane</keyword>
<feature type="transmembrane region" description="Helical" evidence="10">
    <location>
        <begin position="209"/>
        <end position="231"/>
    </location>
</feature>
<evidence type="ECO:0000256" key="1">
    <source>
        <dbReference type="ARBA" id="ARBA00004141"/>
    </source>
</evidence>